<evidence type="ECO:0000313" key="2">
    <source>
        <dbReference type="Proteomes" id="UP000324091"/>
    </source>
</evidence>
<sequence>MREMSRRCADAQSGRCHVPRDVFRFGPELPRRGWGKHPRCALLILCMNRVHEHQVCAGTTRVFICLSDELRHQTEDGVVQRCTSNG</sequence>
<accession>A0A5C6P2M6</accession>
<organism evidence="1 2">
    <name type="scientific">Takifugu flavidus</name>
    <name type="common">sansaifugu</name>
    <dbReference type="NCBI Taxonomy" id="433684"/>
    <lineage>
        <taxon>Eukaryota</taxon>
        <taxon>Metazoa</taxon>
        <taxon>Chordata</taxon>
        <taxon>Craniata</taxon>
        <taxon>Vertebrata</taxon>
        <taxon>Euteleostomi</taxon>
        <taxon>Actinopterygii</taxon>
        <taxon>Neopterygii</taxon>
        <taxon>Teleostei</taxon>
        <taxon>Neoteleostei</taxon>
        <taxon>Acanthomorphata</taxon>
        <taxon>Eupercaria</taxon>
        <taxon>Tetraodontiformes</taxon>
        <taxon>Tetradontoidea</taxon>
        <taxon>Tetraodontidae</taxon>
        <taxon>Takifugu</taxon>
    </lineage>
</organism>
<dbReference type="EMBL" id="RHFK02000007">
    <property type="protein sequence ID" value="TWW73001.1"/>
    <property type="molecule type" value="Genomic_DNA"/>
</dbReference>
<reference evidence="1 2" key="1">
    <citation type="submission" date="2019-04" db="EMBL/GenBank/DDBJ databases">
        <title>Chromosome genome assembly for Takifugu flavidus.</title>
        <authorList>
            <person name="Xiao S."/>
        </authorList>
    </citation>
    <scope>NUCLEOTIDE SEQUENCE [LARGE SCALE GENOMIC DNA]</scope>
    <source>
        <strain evidence="1">HTHZ2018</strain>
        <tissue evidence="1">Muscle</tissue>
    </source>
</reference>
<gene>
    <name evidence="1" type="ORF">D4764_15G0003950</name>
</gene>
<proteinExistence type="predicted"/>
<name>A0A5C6P2M6_9TELE</name>
<comment type="caution">
    <text evidence="1">The sequence shown here is derived from an EMBL/GenBank/DDBJ whole genome shotgun (WGS) entry which is preliminary data.</text>
</comment>
<protein>
    <submittedName>
        <fullName evidence="1">Uncharacterized protein</fullName>
    </submittedName>
</protein>
<dbReference type="AlphaFoldDB" id="A0A5C6P2M6"/>
<evidence type="ECO:0000313" key="1">
    <source>
        <dbReference type="EMBL" id="TWW73001.1"/>
    </source>
</evidence>
<dbReference type="Proteomes" id="UP000324091">
    <property type="component" value="Chromosome 15"/>
</dbReference>
<keyword evidence="2" id="KW-1185">Reference proteome</keyword>